<comment type="function">
    <text evidence="5 6">Cell division protein that is involved in the assembly of the Z ring. May serve as a membrane anchor for the Z ring.</text>
</comment>
<dbReference type="HAMAP" id="MF_02033">
    <property type="entry name" value="FtsA"/>
    <property type="match status" value="1"/>
</dbReference>
<comment type="similarity">
    <text evidence="5 6">Belongs to the FtsA/MreB family.</text>
</comment>
<evidence type="ECO:0000259" key="8">
    <source>
        <dbReference type="SMART" id="SM00842"/>
    </source>
</evidence>
<dbReference type="GO" id="GO:0009898">
    <property type="term" value="C:cytoplasmic side of plasma membrane"/>
    <property type="evidence" value="ECO:0007669"/>
    <property type="project" value="UniProtKB-UniRule"/>
</dbReference>
<keyword evidence="3 5" id="KW-0472">Membrane</keyword>
<feature type="domain" description="SHS2" evidence="8">
    <location>
        <begin position="33"/>
        <end position="219"/>
    </location>
</feature>
<keyword evidence="10" id="KW-1185">Reference proteome</keyword>
<dbReference type="InterPro" id="IPR043129">
    <property type="entry name" value="ATPase_NBD"/>
</dbReference>
<dbReference type="EMBL" id="JACHFJ010000001">
    <property type="protein sequence ID" value="MBB5371911.1"/>
    <property type="molecule type" value="Genomic_DNA"/>
</dbReference>
<keyword evidence="1 5" id="KW-1003">Cell membrane</keyword>
<dbReference type="CDD" id="cd24048">
    <property type="entry name" value="ASKHA_NBD_FtsA"/>
    <property type="match status" value="1"/>
</dbReference>
<evidence type="ECO:0000256" key="6">
    <source>
        <dbReference type="PIRNR" id="PIRNR003101"/>
    </source>
</evidence>
<comment type="subunit">
    <text evidence="5">Self-interacts. Interacts with FtsZ.</text>
</comment>
<dbReference type="Pfam" id="PF14450">
    <property type="entry name" value="FtsA"/>
    <property type="match status" value="1"/>
</dbReference>
<sequence>MANAPRRAPALETSAKPQQDEAPRARRMRSGPFGVLDIGSTKIACLIGRAESDGRLRSLGFGWQKSQGIKSGGIVDLDAAERAIRAAVGTAEELADMRLKSVYVNLSCGQPESRLFNVQWPVDGRAVTADDIRRVVREARARAAADGRATIHALPLSFSTDETMGITDPRGLFCNTLTAQLHVIDAGNTALRTLSACLSRCELDIAGLISAPLASGLATLVGDERELGTTVIDMGGGTTTMAVFSEGQVLHTAQIPVGGNHVTTDIAQGLSTSIAHAERLKALYGNCHSSPDDSRELLPVPMVGEAEHQIVQMPRSHLISCIRPRIEEIFELVKDQLETAGLGRAGGVRVVLTGGASQLGGVRELAAQILDRHVRLGRPGAVLALPDSANAPNFATLIGLLAFATGDGQNMQDINFEAERGRGWFGGFVDFLKNRV</sequence>
<evidence type="ECO:0000313" key="9">
    <source>
        <dbReference type="EMBL" id="MBB5371911.1"/>
    </source>
</evidence>
<organism evidence="9 10">
    <name type="scientific">Acidocella aromatica</name>
    <dbReference type="NCBI Taxonomy" id="1303579"/>
    <lineage>
        <taxon>Bacteria</taxon>
        <taxon>Pseudomonadati</taxon>
        <taxon>Pseudomonadota</taxon>
        <taxon>Alphaproteobacteria</taxon>
        <taxon>Acetobacterales</taxon>
        <taxon>Acidocellaceae</taxon>
        <taxon>Acidocella</taxon>
    </lineage>
</organism>
<evidence type="ECO:0000256" key="5">
    <source>
        <dbReference type="HAMAP-Rule" id="MF_02033"/>
    </source>
</evidence>
<evidence type="ECO:0000256" key="1">
    <source>
        <dbReference type="ARBA" id="ARBA00022475"/>
    </source>
</evidence>
<dbReference type="SMART" id="SM00842">
    <property type="entry name" value="FtsA"/>
    <property type="match status" value="1"/>
</dbReference>
<keyword evidence="2 5" id="KW-0132">Cell division</keyword>
<dbReference type="PANTHER" id="PTHR32432">
    <property type="entry name" value="CELL DIVISION PROTEIN FTSA-RELATED"/>
    <property type="match status" value="1"/>
</dbReference>
<evidence type="ECO:0000256" key="3">
    <source>
        <dbReference type="ARBA" id="ARBA00023136"/>
    </source>
</evidence>
<proteinExistence type="inferred from homology"/>
<accession>A0A840VJY7</accession>
<gene>
    <name evidence="5" type="primary">ftsA</name>
    <name evidence="9" type="ORF">HNP71_000135</name>
</gene>
<feature type="region of interest" description="Disordered" evidence="7">
    <location>
        <begin position="1"/>
        <end position="32"/>
    </location>
</feature>
<dbReference type="RefSeq" id="WP_183264928.1">
    <property type="nucleotide sequence ID" value="NZ_JACHFJ010000001.1"/>
</dbReference>
<dbReference type="InterPro" id="IPR020823">
    <property type="entry name" value="Cell_div_FtsA"/>
</dbReference>
<dbReference type="InterPro" id="IPR003494">
    <property type="entry name" value="SHS2_FtsA"/>
</dbReference>
<dbReference type="Pfam" id="PF02491">
    <property type="entry name" value="SHS2_FTSA"/>
    <property type="match status" value="1"/>
</dbReference>
<keyword evidence="4 5" id="KW-0131">Cell cycle</keyword>
<dbReference type="SUPFAM" id="SSF53067">
    <property type="entry name" value="Actin-like ATPase domain"/>
    <property type="match status" value="2"/>
</dbReference>
<evidence type="ECO:0000313" key="10">
    <source>
        <dbReference type="Proteomes" id="UP000553706"/>
    </source>
</evidence>
<evidence type="ECO:0000256" key="4">
    <source>
        <dbReference type="ARBA" id="ARBA00023306"/>
    </source>
</evidence>
<dbReference type="PANTHER" id="PTHR32432:SF4">
    <property type="entry name" value="CELL DIVISION PROTEIN FTSA"/>
    <property type="match status" value="1"/>
</dbReference>
<dbReference type="NCBIfam" id="TIGR01174">
    <property type="entry name" value="ftsA"/>
    <property type="match status" value="1"/>
</dbReference>
<reference evidence="9 10" key="1">
    <citation type="submission" date="2020-08" db="EMBL/GenBank/DDBJ databases">
        <title>Genomic Encyclopedia of Type Strains, Phase IV (KMG-IV): sequencing the most valuable type-strain genomes for metagenomic binning, comparative biology and taxonomic classification.</title>
        <authorList>
            <person name="Goeker M."/>
        </authorList>
    </citation>
    <scope>NUCLEOTIDE SEQUENCE [LARGE SCALE GENOMIC DNA]</scope>
    <source>
        <strain evidence="9 10">DSM 27026</strain>
    </source>
</reference>
<dbReference type="Proteomes" id="UP000553706">
    <property type="component" value="Unassembled WGS sequence"/>
</dbReference>
<evidence type="ECO:0000256" key="2">
    <source>
        <dbReference type="ARBA" id="ARBA00022618"/>
    </source>
</evidence>
<dbReference type="InterPro" id="IPR050696">
    <property type="entry name" value="FtsA/MreB"/>
</dbReference>
<name>A0A840VJY7_9PROT</name>
<comment type="subcellular location">
    <subcellularLocation>
        <location evidence="5">Cell membrane</location>
        <topology evidence="5">Peripheral membrane protein</topology>
        <orientation evidence="5">Cytoplasmic side</orientation>
    </subcellularLocation>
    <text evidence="5">Localizes to the Z ring in an FtsZ-dependent manner. Targeted to the membrane through a conserved C-terminal amphipathic helix.</text>
</comment>
<comment type="caution">
    <text evidence="9">The sequence shown here is derived from an EMBL/GenBank/DDBJ whole genome shotgun (WGS) entry which is preliminary data.</text>
</comment>
<dbReference type="PIRSF" id="PIRSF003101">
    <property type="entry name" value="FtsA"/>
    <property type="match status" value="1"/>
</dbReference>
<dbReference type="GO" id="GO:0032153">
    <property type="term" value="C:cell division site"/>
    <property type="evidence" value="ECO:0007669"/>
    <property type="project" value="UniProtKB-UniRule"/>
</dbReference>
<evidence type="ECO:0000256" key="7">
    <source>
        <dbReference type="SAM" id="MobiDB-lite"/>
    </source>
</evidence>
<dbReference type="GO" id="GO:0043093">
    <property type="term" value="P:FtsZ-dependent cytokinesis"/>
    <property type="evidence" value="ECO:0007669"/>
    <property type="project" value="UniProtKB-UniRule"/>
</dbReference>
<protein>
    <recommendedName>
        <fullName evidence="5 6">Cell division protein FtsA</fullName>
    </recommendedName>
</protein>
<dbReference type="Gene3D" id="3.30.420.40">
    <property type="match status" value="1"/>
</dbReference>
<dbReference type="AlphaFoldDB" id="A0A840VJY7"/>